<dbReference type="Gene3D" id="3.40.50.1820">
    <property type="entry name" value="alpha/beta hydrolase"/>
    <property type="match status" value="1"/>
</dbReference>
<evidence type="ECO:0008006" key="3">
    <source>
        <dbReference type="Google" id="ProtNLM"/>
    </source>
</evidence>
<dbReference type="InterPro" id="IPR029058">
    <property type="entry name" value="AB_hydrolase_fold"/>
</dbReference>
<dbReference type="OrthoDB" id="9797755at2"/>
<dbReference type="AlphaFoldDB" id="A0A2V1P3R2"/>
<dbReference type="PANTHER" id="PTHR36513:SF1">
    <property type="entry name" value="TRANSMEMBRANE PROTEIN"/>
    <property type="match status" value="1"/>
</dbReference>
<sequence>MTHWRGALIFLVWAIAGCTPRGTIALDPTAAEVGQQRAVFYSTTRSASDDPGLVYGTARTARASFGRFDMSIPPDRQAGDVSYPQNTPDPSTDFVATEAVVYDDRTSFRRALARDLRNQPRGERDVVLFVHGFNSTFAEGMIRLAQLAEDLSLPGVAVHYAWPSLNNPLGYSYDRDSVLFGRDGLEALLEETRAAGAEDIILVGHSLGSLMLMETLRQIEIGRPGAASRTVEGVILMSPDIDVDLFRMQARRIGDLPQPFLIFTSQRDRALQLSARLTGQRERLGNLSDLERVADLEVTMLDVSNFRDGTRHLTPATSPTLIALMQDLGSLNAAFQGEQAGRPGLLPGTVLTVQNATQIILSPVTALSP</sequence>
<accession>A0A2V1P3R2</accession>
<dbReference type="EMBL" id="QETF01000007">
    <property type="protein sequence ID" value="PWG17075.1"/>
    <property type="molecule type" value="Genomic_DNA"/>
</dbReference>
<name>A0A2V1P3R2_9RHOB</name>
<dbReference type="PROSITE" id="PS51257">
    <property type="entry name" value="PROKAR_LIPOPROTEIN"/>
    <property type="match status" value="1"/>
</dbReference>
<dbReference type="Pfam" id="PF05990">
    <property type="entry name" value="DUF900"/>
    <property type="match status" value="1"/>
</dbReference>
<evidence type="ECO:0000313" key="1">
    <source>
        <dbReference type="EMBL" id="PWG17075.1"/>
    </source>
</evidence>
<dbReference type="SUPFAM" id="SSF53474">
    <property type="entry name" value="alpha/beta-Hydrolases"/>
    <property type="match status" value="1"/>
</dbReference>
<dbReference type="PANTHER" id="PTHR36513">
    <property type="entry name" value="ABC TRANSMEMBRANE TYPE-1 DOMAIN-CONTAINING PROTEIN"/>
    <property type="match status" value="1"/>
</dbReference>
<protein>
    <recommendedName>
        <fullName evidence="3">Esterase/lipase superfamily enzyme</fullName>
    </recommendedName>
</protein>
<gene>
    <name evidence="1" type="ORF">DFK10_08500</name>
</gene>
<evidence type="ECO:0000313" key="2">
    <source>
        <dbReference type="Proteomes" id="UP000245293"/>
    </source>
</evidence>
<dbReference type="PIRSF" id="PIRSF033909">
    <property type="entry name" value="UCP033909"/>
    <property type="match status" value="1"/>
</dbReference>
<dbReference type="Proteomes" id="UP000245293">
    <property type="component" value="Unassembled WGS sequence"/>
</dbReference>
<organism evidence="1 2">
    <name type="scientific">Salibaculum griseiflavum</name>
    <dbReference type="NCBI Taxonomy" id="1914409"/>
    <lineage>
        <taxon>Bacteria</taxon>
        <taxon>Pseudomonadati</taxon>
        <taxon>Pseudomonadota</taxon>
        <taxon>Alphaproteobacteria</taxon>
        <taxon>Rhodobacterales</taxon>
        <taxon>Roseobacteraceae</taxon>
        <taxon>Salibaculum</taxon>
    </lineage>
</organism>
<dbReference type="RefSeq" id="WP_109388596.1">
    <property type="nucleotide sequence ID" value="NZ_QETF01000007.1"/>
</dbReference>
<reference evidence="2" key="1">
    <citation type="submission" date="2018-05" db="EMBL/GenBank/DDBJ databases">
        <authorList>
            <person name="Du Z."/>
            <person name="Wang X."/>
        </authorList>
    </citation>
    <scope>NUCLEOTIDE SEQUENCE [LARGE SCALE GENOMIC DNA]</scope>
    <source>
        <strain evidence="2">WDS4C29</strain>
    </source>
</reference>
<keyword evidence="2" id="KW-1185">Reference proteome</keyword>
<comment type="caution">
    <text evidence="1">The sequence shown here is derived from an EMBL/GenBank/DDBJ whole genome shotgun (WGS) entry which is preliminary data.</text>
</comment>
<dbReference type="InterPro" id="IPR014586">
    <property type="entry name" value="UCP033909"/>
</dbReference>
<dbReference type="InterPro" id="IPR010297">
    <property type="entry name" value="DUF900_hydrolase"/>
</dbReference>
<proteinExistence type="predicted"/>